<evidence type="ECO:0000313" key="15">
    <source>
        <dbReference type="Proteomes" id="UP000824225"/>
    </source>
</evidence>
<keyword evidence="5" id="KW-0479">Metal-binding</keyword>
<comment type="similarity">
    <text evidence="11">Belongs to the tRNA nucleotidyltransferase/poly(A) polymerase family.</text>
</comment>
<evidence type="ECO:0000259" key="12">
    <source>
        <dbReference type="Pfam" id="PF01743"/>
    </source>
</evidence>
<dbReference type="Pfam" id="PF12627">
    <property type="entry name" value="PolyA_pol_RNAbd"/>
    <property type="match status" value="1"/>
</dbReference>
<dbReference type="Proteomes" id="UP000824225">
    <property type="component" value="Unassembled WGS sequence"/>
</dbReference>
<evidence type="ECO:0000259" key="13">
    <source>
        <dbReference type="Pfam" id="PF12627"/>
    </source>
</evidence>
<dbReference type="Pfam" id="PF01743">
    <property type="entry name" value="PolyA_pol"/>
    <property type="match status" value="1"/>
</dbReference>
<dbReference type="GO" id="GO:0046872">
    <property type="term" value="F:metal ion binding"/>
    <property type="evidence" value="ECO:0007669"/>
    <property type="project" value="UniProtKB-KW"/>
</dbReference>
<evidence type="ECO:0000256" key="2">
    <source>
        <dbReference type="ARBA" id="ARBA00022679"/>
    </source>
</evidence>
<reference evidence="14" key="1">
    <citation type="journal article" date="2021" name="PeerJ">
        <title>Extensive microbial diversity within the chicken gut microbiome revealed by metagenomics and culture.</title>
        <authorList>
            <person name="Gilroy R."/>
            <person name="Ravi A."/>
            <person name="Getino M."/>
            <person name="Pursley I."/>
            <person name="Horton D.L."/>
            <person name="Alikhan N.F."/>
            <person name="Baker D."/>
            <person name="Gharbi K."/>
            <person name="Hall N."/>
            <person name="Watson M."/>
            <person name="Adriaenssens E.M."/>
            <person name="Foster-Nyarko E."/>
            <person name="Jarju S."/>
            <person name="Secka A."/>
            <person name="Antonio M."/>
            <person name="Oren A."/>
            <person name="Chaudhuri R.R."/>
            <person name="La Ragione R."/>
            <person name="Hildebrand F."/>
            <person name="Pallen M.J."/>
        </authorList>
    </citation>
    <scope>NUCLEOTIDE SEQUENCE</scope>
    <source>
        <strain evidence="14">CHK186-16707</strain>
    </source>
</reference>
<evidence type="ECO:0000256" key="11">
    <source>
        <dbReference type="RuleBase" id="RU003953"/>
    </source>
</evidence>
<dbReference type="Gene3D" id="1.10.3090.10">
    <property type="entry name" value="cca-adding enzyme, domain 2"/>
    <property type="match status" value="1"/>
</dbReference>
<keyword evidence="4 14" id="KW-0548">Nucleotidyltransferase</keyword>
<dbReference type="EMBL" id="DXAN01000030">
    <property type="protein sequence ID" value="HJA09400.1"/>
    <property type="molecule type" value="Genomic_DNA"/>
</dbReference>
<gene>
    <name evidence="14" type="ORF">H9962_09480</name>
</gene>
<dbReference type="GO" id="GO:0005524">
    <property type="term" value="F:ATP binding"/>
    <property type="evidence" value="ECO:0007669"/>
    <property type="project" value="UniProtKB-KW"/>
</dbReference>
<feature type="domain" description="Poly A polymerase head" evidence="12">
    <location>
        <begin position="5"/>
        <end position="44"/>
    </location>
</feature>
<keyword evidence="10 11" id="KW-0694">RNA-binding</keyword>
<evidence type="ECO:0000256" key="5">
    <source>
        <dbReference type="ARBA" id="ARBA00022723"/>
    </source>
</evidence>
<sequence length="377" mass="41817">MTEWYVVGGMVRDLLLGRPPHDMDFAFAGGVDAFVQALPHARKVGRSVDVWVARGLEFRPLQGETPAEDLLARDLTVNALAVDARGRLYAHPRALADMRDGVLRLAADDALNRDPVRVFRVARMAAELPDFIVHPETLERMRELGASPALAALPAERVAHEVRRVLEADRPSRFLRVLDEGGCLEPWFAELAQAGRIPAGPAPWHDESVLEHTGTVMDLVAGDSLAVWMALCHDLGKVSTDPALWPHHYGHELRGERAADALACRLRLPGRCRKAGMLAARLHMKAGRYRTLRPGTRRDVVWDAHVAGLHTPFWKLVNADSGVDLRPEADRDRAVLLAVRLPEEWRGLGEESGRRLRELQCRALAAYPCKAANDRAI</sequence>
<dbReference type="InterPro" id="IPR043519">
    <property type="entry name" value="NT_sf"/>
</dbReference>
<dbReference type="InterPro" id="IPR032828">
    <property type="entry name" value="PolyA_RNA-bd"/>
</dbReference>
<dbReference type="GO" id="GO:0042245">
    <property type="term" value="P:RNA repair"/>
    <property type="evidence" value="ECO:0007669"/>
    <property type="project" value="UniProtKB-KW"/>
</dbReference>
<evidence type="ECO:0000256" key="3">
    <source>
        <dbReference type="ARBA" id="ARBA00022694"/>
    </source>
</evidence>
<evidence type="ECO:0000256" key="8">
    <source>
        <dbReference type="ARBA" id="ARBA00022840"/>
    </source>
</evidence>
<keyword evidence="9" id="KW-0460">Magnesium</keyword>
<protein>
    <submittedName>
        <fullName evidence="14">Polynucleotide adenylyltransferase</fullName>
    </submittedName>
</protein>
<evidence type="ECO:0000256" key="1">
    <source>
        <dbReference type="ARBA" id="ARBA00001946"/>
    </source>
</evidence>
<evidence type="ECO:0000256" key="10">
    <source>
        <dbReference type="ARBA" id="ARBA00022884"/>
    </source>
</evidence>
<dbReference type="GO" id="GO:0003723">
    <property type="term" value="F:RNA binding"/>
    <property type="evidence" value="ECO:0007669"/>
    <property type="project" value="UniProtKB-KW"/>
</dbReference>
<accession>A0A9D2HG44</accession>
<organism evidence="14 15">
    <name type="scientific">Candidatus Mailhella merdigallinarum</name>
    <dbReference type="NCBI Taxonomy" id="2838658"/>
    <lineage>
        <taxon>Bacteria</taxon>
        <taxon>Pseudomonadati</taxon>
        <taxon>Thermodesulfobacteriota</taxon>
        <taxon>Desulfovibrionia</taxon>
        <taxon>Desulfovibrionales</taxon>
        <taxon>Desulfovibrionaceae</taxon>
        <taxon>Mailhella</taxon>
    </lineage>
</organism>
<evidence type="ECO:0000256" key="9">
    <source>
        <dbReference type="ARBA" id="ARBA00022842"/>
    </source>
</evidence>
<keyword evidence="8" id="KW-0067">ATP-binding</keyword>
<keyword evidence="7" id="KW-0692">RNA repair</keyword>
<keyword evidence="3" id="KW-0819">tRNA processing</keyword>
<evidence type="ECO:0000256" key="4">
    <source>
        <dbReference type="ARBA" id="ARBA00022695"/>
    </source>
</evidence>
<dbReference type="SUPFAM" id="SSF81301">
    <property type="entry name" value="Nucleotidyltransferase"/>
    <property type="match status" value="1"/>
</dbReference>
<reference evidence="14" key="2">
    <citation type="submission" date="2021-04" db="EMBL/GenBank/DDBJ databases">
        <authorList>
            <person name="Gilroy R."/>
        </authorList>
    </citation>
    <scope>NUCLEOTIDE SEQUENCE</scope>
    <source>
        <strain evidence="14">CHK186-16707</strain>
    </source>
</reference>
<dbReference type="GO" id="GO:0008033">
    <property type="term" value="P:tRNA processing"/>
    <property type="evidence" value="ECO:0007669"/>
    <property type="project" value="UniProtKB-KW"/>
</dbReference>
<dbReference type="Gene3D" id="3.30.460.10">
    <property type="entry name" value="Beta Polymerase, domain 2"/>
    <property type="match status" value="2"/>
</dbReference>
<proteinExistence type="inferred from homology"/>
<evidence type="ECO:0000256" key="6">
    <source>
        <dbReference type="ARBA" id="ARBA00022741"/>
    </source>
</evidence>
<dbReference type="InterPro" id="IPR002646">
    <property type="entry name" value="PolA_pol_head_dom"/>
</dbReference>
<name>A0A9D2HG44_9BACT</name>
<feature type="domain" description="tRNA nucleotidyltransferase/poly(A) polymerase RNA and SrmB- binding" evidence="13">
    <location>
        <begin position="130"/>
        <end position="192"/>
    </location>
</feature>
<comment type="cofactor">
    <cofactor evidence="1">
        <name>Mg(2+)</name>
        <dbReference type="ChEBI" id="CHEBI:18420"/>
    </cofactor>
</comment>
<dbReference type="GO" id="GO:0016779">
    <property type="term" value="F:nucleotidyltransferase activity"/>
    <property type="evidence" value="ECO:0007669"/>
    <property type="project" value="UniProtKB-KW"/>
</dbReference>
<comment type="caution">
    <text evidence="14">The sequence shown here is derived from an EMBL/GenBank/DDBJ whole genome shotgun (WGS) entry which is preliminary data.</text>
</comment>
<keyword evidence="6" id="KW-0547">Nucleotide-binding</keyword>
<dbReference type="AlphaFoldDB" id="A0A9D2HG44"/>
<dbReference type="PANTHER" id="PTHR47545:SF1">
    <property type="entry name" value="MULTIFUNCTIONAL CCA PROTEIN"/>
    <property type="match status" value="1"/>
</dbReference>
<keyword evidence="2 11" id="KW-0808">Transferase</keyword>
<dbReference type="PANTHER" id="PTHR47545">
    <property type="entry name" value="MULTIFUNCTIONAL CCA PROTEIN"/>
    <property type="match status" value="1"/>
</dbReference>
<dbReference type="SUPFAM" id="SSF81891">
    <property type="entry name" value="Poly A polymerase C-terminal region-like"/>
    <property type="match status" value="1"/>
</dbReference>
<evidence type="ECO:0000313" key="14">
    <source>
        <dbReference type="EMBL" id="HJA09400.1"/>
    </source>
</evidence>
<dbReference type="InterPro" id="IPR050124">
    <property type="entry name" value="tRNA_CCA-adding_enzyme"/>
</dbReference>
<evidence type="ECO:0000256" key="7">
    <source>
        <dbReference type="ARBA" id="ARBA00022800"/>
    </source>
</evidence>